<accession>A0A1V4GWD9</accession>
<sequence>MPTPDPKKRNCYCNLWQTDPDHLKKRNIPYGFCGLCNCGEYGHLRHAPNGPYTAEFCDKCYRLVMIVSFVKMFCFVLFIISLILTKWIIAGILFIIVVALHLWEMLR</sequence>
<organism evidence="2 4">
    <name type="scientific">Moraxella lacunata</name>
    <dbReference type="NCBI Taxonomy" id="477"/>
    <lineage>
        <taxon>Bacteria</taxon>
        <taxon>Pseudomonadati</taxon>
        <taxon>Pseudomonadota</taxon>
        <taxon>Gammaproteobacteria</taxon>
        <taxon>Moraxellales</taxon>
        <taxon>Moraxellaceae</taxon>
        <taxon>Moraxella</taxon>
    </lineage>
</organism>
<proteinExistence type="predicted"/>
<keyword evidence="1" id="KW-1133">Transmembrane helix</keyword>
<evidence type="ECO:0000256" key="1">
    <source>
        <dbReference type="SAM" id="Phobius"/>
    </source>
</evidence>
<evidence type="ECO:0000313" key="2">
    <source>
        <dbReference type="EMBL" id="OPH36944.1"/>
    </source>
</evidence>
<keyword evidence="1" id="KW-0472">Membrane</keyword>
<evidence type="ECO:0000313" key="3">
    <source>
        <dbReference type="EMBL" id="STZ01007.1"/>
    </source>
</evidence>
<dbReference type="RefSeq" id="WP_062501207.1">
    <property type="nucleotide sequence ID" value="NZ_MXAN01000041.1"/>
</dbReference>
<dbReference type="EMBL" id="MXAN01000041">
    <property type="protein sequence ID" value="OPH36944.1"/>
    <property type="molecule type" value="Genomic_DNA"/>
</dbReference>
<feature type="transmembrane region" description="Helical" evidence="1">
    <location>
        <begin position="63"/>
        <end position="81"/>
    </location>
</feature>
<gene>
    <name evidence="2" type="ORF">B5J94_06290</name>
    <name evidence="3" type="ORF">NCTC7911_02421</name>
</gene>
<evidence type="ECO:0000313" key="5">
    <source>
        <dbReference type="Proteomes" id="UP000254107"/>
    </source>
</evidence>
<reference evidence="3 5" key="3">
    <citation type="submission" date="2018-06" db="EMBL/GenBank/DDBJ databases">
        <authorList>
            <consortium name="Pathogen Informatics"/>
            <person name="Doyle S."/>
        </authorList>
    </citation>
    <scope>NUCLEOTIDE SEQUENCE [LARGE SCALE GENOMIC DNA]</scope>
    <source>
        <strain evidence="3 5">NCTC7911</strain>
    </source>
</reference>
<reference evidence="4" key="1">
    <citation type="submission" date="2017-03" db="EMBL/GenBank/DDBJ databases">
        <title>Draft genome sequence of Moraxella equi CCUG 4950T type strain.</title>
        <authorList>
            <person name="Salva-Serra F."/>
            <person name="Engstrom-Jakobsson H."/>
            <person name="Thorell K."/>
            <person name="Jaen-Luchoro D."/>
            <person name="Gonzales-Siles L."/>
            <person name="Karlsson R."/>
            <person name="Yazdan S."/>
            <person name="Boulund F."/>
            <person name="Johnning A."/>
            <person name="Engstrand L."/>
            <person name="Kristiansson E."/>
            <person name="Moore E."/>
        </authorList>
    </citation>
    <scope>NUCLEOTIDE SEQUENCE [LARGE SCALE GENOMIC DNA]</scope>
    <source>
        <strain evidence="4">CCUG 4441</strain>
    </source>
</reference>
<keyword evidence="1" id="KW-0812">Transmembrane</keyword>
<reference evidence="2" key="2">
    <citation type="submission" date="2017-03" db="EMBL/GenBank/DDBJ databases">
        <authorList>
            <person name="Afonso C.L."/>
            <person name="Miller P.J."/>
            <person name="Scott M.A."/>
            <person name="Spackman E."/>
            <person name="Goraichik I."/>
            <person name="Dimitrov K.M."/>
            <person name="Suarez D.L."/>
            <person name="Swayne D.E."/>
        </authorList>
    </citation>
    <scope>NUCLEOTIDE SEQUENCE</scope>
    <source>
        <strain evidence="2">CCUG 4441</strain>
    </source>
</reference>
<dbReference type="EMBL" id="UGQC01000001">
    <property type="protein sequence ID" value="STZ01007.1"/>
    <property type="molecule type" value="Genomic_DNA"/>
</dbReference>
<feature type="transmembrane region" description="Helical" evidence="1">
    <location>
        <begin position="87"/>
        <end position="106"/>
    </location>
</feature>
<evidence type="ECO:0000313" key="4">
    <source>
        <dbReference type="Proteomes" id="UP000191025"/>
    </source>
</evidence>
<dbReference type="AlphaFoldDB" id="A0A1V4GWD9"/>
<name>A0A1V4GWD9_MORLA</name>
<protein>
    <submittedName>
        <fullName evidence="2">Uncharacterized protein</fullName>
    </submittedName>
</protein>
<dbReference type="Proteomes" id="UP000191025">
    <property type="component" value="Unassembled WGS sequence"/>
</dbReference>
<dbReference type="Proteomes" id="UP000254107">
    <property type="component" value="Unassembled WGS sequence"/>
</dbReference>
<keyword evidence="5" id="KW-1185">Reference proteome</keyword>